<reference evidence="1" key="2">
    <citation type="submission" date="2016-06" db="EMBL/GenBank/DDBJ databases">
        <title>The genome of a short-lived fish provides insights into sex chromosome evolution and the genetic control of aging.</title>
        <authorList>
            <person name="Reichwald K."/>
            <person name="Felder M."/>
            <person name="Petzold A."/>
            <person name="Koch P."/>
            <person name="Groth M."/>
            <person name="Platzer M."/>
        </authorList>
    </citation>
    <scope>NUCLEOTIDE SEQUENCE</scope>
    <source>
        <tissue evidence="1">Brain</tissue>
    </source>
</reference>
<gene>
    <name evidence="1" type="primary">Nfu_g_1_008392</name>
</gene>
<protein>
    <submittedName>
        <fullName evidence="1">Uncharacterized protein</fullName>
    </submittedName>
</protein>
<evidence type="ECO:0000313" key="1">
    <source>
        <dbReference type="EMBL" id="SBP83066.1"/>
    </source>
</evidence>
<dbReference type="EMBL" id="HADZ01019125">
    <property type="protein sequence ID" value="SBP83066.1"/>
    <property type="molecule type" value="Transcribed_RNA"/>
</dbReference>
<dbReference type="AlphaFoldDB" id="A0A1A8CWL5"/>
<sequence>VLDENNSPTQHLAMVNTTILTRFDFWSLGLERDIDGMILSCCLKVIEKR</sequence>
<reference evidence="1" key="1">
    <citation type="submission" date="2016-05" db="EMBL/GenBank/DDBJ databases">
        <authorList>
            <person name="Lavstsen T."/>
            <person name="Jespersen J.S."/>
        </authorList>
    </citation>
    <scope>NUCLEOTIDE SEQUENCE</scope>
    <source>
        <tissue evidence="1">Brain</tissue>
    </source>
</reference>
<feature type="non-terminal residue" evidence="1">
    <location>
        <position position="49"/>
    </location>
</feature>
<organism evidence="1">
    <name type="scientific">Nothobranchius kadleci</name>
    <name type="common">African annual killifish</name>
    <dbReference type="NCBI Taxonomy" id="1051664"/>
    <lineage>
        <taxon>Eukaryota</taxon>
        <taxon>Metazoa</taxon>
        <taxon>Chordata</taxon>
        <taxon>Craniata</taxon>
        <taxon>Vertebrata</taxon>
        <taxon>Euteleostomi</taxon>
        <taxon>Actinopterygii</taxon>
        <taxon>Neopterygii</taxon>
        <taxon>Teleostei</taxon>
        <taxon>Neoteleostei</taxon>
        <taxon>Acanthomorphata</taxon>
        <taxon>Ovalentaria</taxon>
        <taxon>Atherinomorphae</taxon>
        <taxon>Cyprinodontiformes</taxon>
        <taxon>Nothobranchiidae</taxon>
        <taxon>Nothobranchius</taxon>
    </lineage>
</organism>
<proteinExistence type="predicted"/>
<feature type="non-terminal residue" evidence="1">
    <location>
        <position position="1"/>
    </location>
</feature>
<name>A0A1A8CWL5_NOTKA</name>
<accession>A0A1A8CWL5</accession>